<dbReference type="KEGG" id="hmo:HM1_0691"/>
<dbReference type="EMBL" id="CP000930">
    <property type="protein sequence ID" value="ABZ83861.1"/>
    <property type="molecule type" value="Genomic_DNA"/>
</dbReference>
<organism evidence="1 2">
    <name type="scientific">Heliobacterium modesticaldum (strain ATCC 51547 / Ice1)</name>
    <dbReference type="NCBI Taxonomy" id="498761"/>
    <lineage>
        <taxon>Bacteria</taxon>
        <taxon>Bacillati</taxon>
        <taxon>Bacillota</taxon>
        <taxon>Clostridia</taxon>
        <taxon>Eubacteriales</taxon>
        <taxon>Heliobacteriaceae</taxon>
        <taxon>Heliomicrobium</taxon>
    </lineage>
</organism>
<reference evidence="1 2" key="1">
    <citation type="journal article" date="2008" name="J. Bacteriol.">
        <title>The genome of Heliobacterium modesticaldum, a phototrophic representative of the Firmicutes containing the simplest photosynthetic apparatus.</title>
        <authorList>
            <person name="Sattley W.M."/>
            <person name="Madigan M.T."/>
            <person name="Swingley W.D."/>
            <person name="Cheung P.C."/>
            <person name="Clocksin K.M."/>
            <person name="Conrad A.L."/>
            <person name="Dejesa L.C."/>
            <person name="Honchak B.M."/>
            <person name="Jung D.O."/>
            <person name="Karbach L.E."/>
            <person name="Kurdoglu A."/>
            <person name="Lahiri S."/>
            <person name="Mastrian S.D."/>
            <person name="Page L.E."/>
            <person name="Taylor H.L."/>
            <person name="Wang Z.T."/>
            <person name="Raymond J."/>
            <person name="Chen M."/>
            <person name="Blankenship R.E."/>
            <person name="Touchman J.W."/>
        </authorList>
    </citation>
    <scope>NUCLEOTIDE SEQUENCE [LARGE SCALE GENOMIC DNA]</scope>
    <source>
        <strain evidence="2">ATCC 51547 / Ice1</strain>
    </source>
</reference>
<dbReference type="HOGENOM" id="CLU_2259892_0_0_9"/>
<dbReference type="Proteomes" id="UP000008550">
    <property type="component" value="Chromosome"/>
</dbReference>
<accession>B0TBM2</accession>
<name>B0TBM2_HELMI</name>
<protein>
    <submittedName>
        <fullName evidence="1">Uncharacterized protein</fullName>
    </submittedName>
</protein>
<keyword evidence="2" id="KW-1185">Reference proteome</keyword>
<dbReference type="AlphaFoldDB" id="B0TBM2"/>
<sequence length="103" mass="11294">MHPGDKQRIGAQRGRIKTQLIKTSIKHGSGSPQYTLGRGIPAQVMDENERDHSGDVAQVVDVGFQNGTPGSGHFVFEVLKDLRPGVKCHFGSGHQTRPPFQMF</sequence>
<evidence type="ECO:0000313" key="2">
    <source>
        <dbReference type="Proteomes" id="UP000008550"/>
    </source>
</evidence>
<proteinExistence type="predicted"/>
<evidence type="ECO:0000313" key="1">
    <source>
        <dbReference type="EMBL" id="ABZ83861.1"/>
    </source>
</evidence>
<gene>
    <name evidence="1" type="ORF">HM1_0691</name>
</gene>